<dbReference type="AlphaFoldDB" id="A0A1X7JXC7"/>
<keyword evidence="5" id="KW-1185">Reference proteome</keyword>
<feature type="modified residue" description="4-aspartylphosphate" evidence="1">
    <location>
        <position position="52"/>
    </location>
</feature>
<dbReference type="GO" id="GO:0005886">
    <property type="term" value="C:plasma membrane"/>
    <property type="evidence" value="ECO:0007669"/>
    <property type="project" value="TreeGrafter"/>
</dbReference>
<dbReference type="PANTHER" id="PTHR45138">
    <property type="entry name" value="REGULATORY COMPONENTS OF SENSORY TRANSDUCTION SYSTEM"/>
    <property type="match status" value="1"/>
</dbReference>
<keyword evidence="1" id="KW-0597">Phosphoprotein</keyword>
<dbReference type="Gene3D" id="3.30.70.270">
    <property type="match status" value="1"/>
</dbReference>
<dbReference type="SUPFAM" id="SSF55073">
    <property type="entry name" value="Nucleotide cyclase"/>
    <property type="match status" value="1"/>
</dbReference>
<reference evidence="5" key="1">
    <citation type="submission" date="2017-04" db="EMBL/GenBank/DDBJ databases">
        <authorList>
            <person name="Varghese N."/>
            <person name="Submissions S."/>
        </authorList>
    </citation>
    <scope>NUCLEOTIDE SEQUENCE [LARGE SCALE GENOMIC DNA]</scope>
    <source>
        <strain evidence="5">USBA 82</strain>
    </source>
</reference>
<dbReference type="SUPFAM" id="SSF52172">
    <property type="entry name" value="CheY-like"/>
    <property type="match status" value="1"/>
</dbReference>
<dbReference type="InterPro" id="IPR001789">
    <property type="entry name" value="Sig_transdc_resp-reg_receiver"/>
</dbReference>
<gene>
    <name evidence="4" type="ORF">SAMN06275492_11815</name>
</gene>
<dbReference type="SMART" id="SM00448">
    <property type="entry name" value="REC"/>
    <property type="match status" value="1"/>
</dbReference>
<dbReference type="GO" id="GO:0052621">
    <property type="term" value="F:diguanylate cyclase activity"/>
    <property type="evidence" value="ECO:0007669"/>
    <property type="project" value="TreeGrafter"/>
</dbReference>
<protein>
    <submittedName>
        <fullName evidence="4">Response regulator receiver modulated diguanylate cyclase</fullName>
    </submittedName>
</protein>
<dbReference type="PANTHER" id="PTHR45138:SF9">
    <property type="entry name" value="DIGUANYLATE CYCLASE DGCM-RELATED"/>
    <property type="match status" value="1"/>
</dbReference>
<evidence type="ECO:0000259" key="2">
    <source>
        <dbReference type="PROSITE" id="PS50110"/>
    </source>
</evidence>
<sequence length="293" mass="32870">MKVLIAEDDRTTQVMLESLLRKWGYDTVVVSDGNHAWRILSEEGAPSLAVIDWLMPGMEGTDICRKVRERNFKQGIYQYIILLTVQGDQEDIVKGLEAGADDYVIKPFDSQELQMRLSVGKRILDLQAKLAFSASHDHLTRLLNRHALFDRLSGEIARADREDGPLMLALLDLDHFKVVNDTYGHIAGDDVLRAIAKEIPRYLRPYDVVGRYGGEEFVVILPGVSLDEAFIIMDRVREGISAKAIKTKEGTINVTISAGMAQYAPPMTMDDLISQADRALYRAKDGGRNLICY</sequence>
<dbReference type="PROSITE" id="PS50110">
    <property type="entry name" value="RESPONSE_REGULATORY"/>
    <property type="match status" value="1"/>
</dbReference>
<evidence type="ECO:0000313" key="5">
    <source>
        <dbReference type="Proteomes" id="UP000193355"/>
    </source>
</evidence>
<dbReference type="NCBIfam" id="TIGR00254">
    <property type="entry name" value="GGDEF"/>
    <property type="match status" value="1"/>
</dbReference>
<evidence type="ECO:0000313" key="4">
    <source>
        <dbReference type="EMBL" id="SMG33127.1"/>
    </source>
</evidence>
<name>A0A1X7JXC7_9BACT</name>
<dbReference type="OrthoDB" id="9804955at2"/>
<dbReference type="InterPro" id="IPR011006">
    <property type="entry name" value="CheY-like_superfamily"/>
</dbReference>
<dbReference type="FunFam" id="3.30.70.270:FF:000001">
    <property type="entry name" value="Diguanylate cyclase domain protein"/>
    <property type="match status" value="1"/>
</dbReference>
<dbReference type="RefSeq" id="WP_085544785.1">
    <property type="nucleotide sequence ID" value="NZ_FXBB01000018.1"/>
</dbReference>
<feature type="domain" description="Response regulatory" evidence="2">
    <location>
        <begin position="2"/>
        <end position="121"/>
    </location>
</feature>
<dbReference type="InterPro" id="IPR043128">
    <property type="entry name" value="Rev_trsase/Diguanyl_cyclase"/>
</dbReference>
<dbReference type="InterPro" id="IPR029787">
    <property type="entry name" value="Nucleotide_cyclase"/>
</dbReference>
<dbReference type="PROSITE" id="PS50887">
    <property type="entry name" value="GGDEF"/>
    <property type="match status" value="1"/>
</dbReference>
<dbReference type="STRING" id="561720.SAMN06275492_11815"/>
<dbReference type="Pfam" id="PF00072">
    <property type="entry name" value="Response_reg"/>
    <property type="match status" value="1"/>
</dbReference>
<organism evidence="4 5">
    <name type="scientific">Dethiosulfovibrio salsuginis</name>
    <dbReference type="NCBI Taxonomy" id="561720"/>
    <lineage>
        <taxon>Bacteria</taxon>
        <taxon>Thermotogati</taxon>
        <taxon>Synergistota</taxon>
        <taxon>Synergistia</taxon>
        <taxon>Synergistales</taxon>
        <taxon>Dethiosulfovibrionaceae</taxon>
        <taxon>Dethiosulfovibrio</taxon>
    </lineage>
</organism>
<dbReference type="Proteomes" id="UP000193355">
    <property type="component" value="Unassembled WGS sequence"/>
</dbReference>
<evidence type="ECO:0000256" key="1">
    <source>
        <dbReference type="PROSITE-ProRule" id="PRU00169"/>
    </source>
</evidence>
<dbReference type="EMBL" id="FXBB01000018">
    <property type="protein sequence ID" value="SMG33127.1"/>
    <property type="molecule type" value="Genomic_DNA"/>
</dbReference>
<dbReference type="Pfam" id="PF00990">
    <property type="entry name" value="GGDEF"/>
    <property type="match status" value="1"/>
</dbReference>
<accession>A0A1X7JXC7</accession>
<feature type="domain" description="GGDEF" evidence="3">
    <location>
        <begin position="164"/>
        <end position="293"/>
    </location>
</feature>
<dbReference type="CDD" id="cd17574">
    <property type="entry name" value="REC_OmpR"/>
    <property type="match status" value="1"/>
</dbReference>
<dbReference type="GO" id="GO:0000160">
    <property type="term" value="P:phosphorelay signal transduction system"/>
    <property type="evidence" value="ECO:0007669"/>
    <property type="project" value="InterPro"/>
</dbReference>
<dbReference type="InterPro" id="IPR000160">
    <property type="entry name" value="GGDEF_dom"/>
</dbReference>
<dbReference type="SMART" id="SM00267">
    <property type="entry name" value="GGDEF"/>
    <property type="match status" value="1"/>
</dbReference>
<dbReference type="GO" id="GO:1902201">
    <property type="term" value="P:negative regulation of bacterial-type flagellum-dependent cell motility"/>
    <property type="evidence" value="ECO:0007669"/>
    <property type="project" value="TreeGrafter"/>
</dbReference>
<evidence type="ECO:0000259" key="3">
    <source>
        <dbReference type="PROSITE" id="PS50887"/>
    </source>
</evidence>
<dbReference type="Gene3D" id="3.40.50.2300">
    <property type="match status" value="1"/>
</dbReference>
<dbReference type="GO" id="GO:0043709">
    <property type="term" value="P:cell adhesion involved in single-species biofilm formation"/>
    <property type="evidence" value="ECO:0007669"/>
    <property type="project" value="TreeGrafter"/>
</dbReference>
<dbReference type="InterPro" id="IPR050469">
    <property type="entry name" value="Diguanylate_Cyclase"/>
</dbReference>
<proteinExistence type="predicted"/>
<dbReference type="CDD" id="cd01949">
    <property type="entry name" value="GGDEF"/>
    <property type="match status" value="1"/>
</dbReference>
<dbReference type="Gene3D" id="6.10.250.690">
    <property type="match status" value="1"/>
</dbReference>